<evidence type="ECO:0000313" key="3">
    <source>
        <dbReference type="Proteomes" id="UP000318081"/>
    </source>
</evidence>
<dbReference type="Proteomes" id="UP000318081">
    <property type="component" value="Chromosome"/>
</dbReference>
<evidence type="ECO:0008006" key="4">
    <source>
        <dbReference type="Google" id="ProtNLM"/>
    </source>
</evidence>
<protein>
    <recommendedName>
        <fullName evidence="4">Metal-binding protein</fullName>
    </recommendedName>
</protein>
<keyword evidence="3" id="KW-1185">Reference proteome</keyword>
<gene>
    <name evidence="1" type="ORF">TBK1r_59990</name>
    <name evidence="2" type="ORF">TBK1r_60770</name>
</gene>
<reference evidence="1 3" key="1">
    <citation type="submission" date="2019-02" db="EMBL/GenBank/DDBJ databases">
        <title>Deep-cultivation of Planctomycetes and their phenomic and genomic characterization uncovers novel biology.</title>
        <authorList>
            <person name="Wiegand S."/>
            <person name="Jogler M."/>
            <person name="Boedeker C."/>
            <person name="Pinto D."/>
            <person name="Vollmers J."/>
            <person name="Rivas-Marin E."/>
            <person name="Kohn T."/>
            <person name="Peeters S.H."/>
            <person name="Heuer A."/>
            <person name="Rast P."/>
            <person name="Oberbeckmann S."/>
            <person name="Bunk B."/>
            <person name="Jeske O."/>
            <person name="Meyerdierks A."/>
            <person name="Storesund J.E."/>
            <person name="Kallscheuer N."/>
            <person name="Luecker S."/>
            <person name="Lage O.M."/>
            <person name="Pohl T."/>
            <person name="Merkel B.J."/>
            <person name="Hornburger P."/>
            <person name="Mueller R.-W."/>
            <person name="Bruemmer F."/>
            <person name="Labrenz M."/>
            <person name="Spormann A.M."/>
            <person name="Op den Camp H."/>
            <person name="Overmann J."/>
            <person name="Amann R."/>
            <person name="Jetten M.S.M."/>
            <person name="Mascher T."/>
            <person name="Medema M.H."/>
            <person name="Devos D.P."/>
            <person name="Kaster A.-K."/>
            <person name="Ovreas L."/>
            <person name="Rohde M."/>
            <person name="Galperin M.Y."/>
            <person name="Jogler C."/>
        </authorList>
    </citation>
    <scope>NUCLEOTIDE SEQUENCE [LARGE SCALE GENOMIC DNA]</scope>
    <source>
        <strain evidence="1 3">TBK1r</strain>
    </source>
</reference>
<evidence type="ECO:0000313" key="2">
    <source>
        <dbReference type="EMBL" id="QDV87050.1"/>
    </source>
</evidence>
<dbReference type="EMBL" id="CP036432">
    <property type="protein sequence ID" value="QDV87050.1"/>
    <property type="molecule type" value="Genomic_DNA"/>
</dbReference>
<organism evidence="1 3">
    <name type="scientific">Stieleria magnilauensis</name>
    <dbReference type="NCBI Taxonomy" id="2527963"/>
    <lineage>
        <taxon>Bacteria</taxon>
        <taxon>Pseudomonadati</taxon>
        <taxon>Planctomycetota</taxon>
        <taxon>Planctomycetia</taxon>
        <taxon>Pirellulales</taxon>
        <taxon>Pirellulaceae</taxon>
        <taxon>Stieleria</taxon>
    </lineage>
</organism>
<dbReference type="EMBL" id="CP036432">
    <property type="protein sequence ID" value="QDV86972.1"/>
    <property type="molecule type" value="Genomic_DNA"/>
</dbReference>
<dbReference type="RefSeq" id="WP_145218492.1">
    <property type="nucleotide sequence ID" value="NZ_CP036432.1"/>
</dbReference>
<accession>A0ABX5XZM9</accession>
<sequence length="88" mass="10208">MTNPNWPHASSLYTEAIRILDANGNRVDTPPDETWDAQAEPVHVFGMRLIETHFPKCECATTSPARCERCWRLEHLEDLLQNPYEDKQ</sequence>
<proteinExistence type="predicted"/>
<evidence type="ECO:0000313" key="1">
    <source>
        <dbReference type="EMBL" id="QDV86972.1"/>
    </source>
</evidence>
<name>A0ABX5XZM9_9BACT</name>